<protein>
    <submittedName>
        <fullName evidence="1">Uncharacterized protein</fullName>
    </submittedName>
</protein>
<proteinExistence type="predicted"/>
<dbReference type="AlphaFoldDB" id="A0A6C0LGY7"/>
<reference evidence="1" key="1">
    <citation type="journal article" date="2020" name="Nature">
        <title>Giant virus diversity and host interactions through global metagenomics.</title>
        <authorList>
            <person name="Schulz F."/>
            <person name="Roux S."/>
            <person name="Paez-Espino D."/>
            <person name="Jungbluth S."/>
            <person name="Walsh D.A."/>
            <person name="Denef V.J."/>
            <person name="McMahon K.D."/>
            <person name="Konstantinidis K.T."/>
            <person name="Eloe-Fadrosh E.A."/>
            <person name="Kyrpides N.C."/>
            <person name="Woyke T."/>
        </authorList>
    </citation>
    <scope>NUCLEOTIDE SEQUENCE</scope>
    <source>
        <strain evidence="1">GVMAG-M-3300027804-48</strain>
    </source>
</reference>
<name>A0A6C0LGY7_9ZZZZ</name>
<organism evidence="1">
    <name type="scientific">viral metagenome</name>
    <dbReference type="NCBI Taxonomy" id="1070528"/>
    <lineage>
        <taxon>unclassified sequences</taxon>
        <taxon>metagenomes</taxon>
        <taxon>organismal metagenomes</taxon>
    </lineage>
</organism>
<evidence type="ECO:0000313" key="1">
    <source>
        <dbReference type="EMBL" id="QHU29747.1"/>
    </source>
</evidence>
<sequence>MDNEETSRVGKKWTVEENDNLCQELADNKTYEEIALIHKRTIIGIKSRVVTNILYPKYKHDNITIEDLSTLYNIEQEIIEKYINKMESPNKKTKKTDEKENIIEYRLMMIEQKLDYLTNIMNAIYHA</sequence>
<accession>A0A6C0LGY7</accession>
<dbReference type="EMBL" id="MN740495">
    <property type="protein sequence ID" value="QHU29747.1"/>
    <property type="molecule type" value="Genomic_DNA"/>
</dbReference>